<reference evidence="2 3" key="1">
    <citation type="journal article" date="2023" name="Plants (Basel)">
        <title>Bridging the Gap: Combining Genomics and Transcriptomics Approaches to Understand Stylosanthes scabra, an Orphan Legume from the Brazilian Caatinga.</title>
        <authorList>
            <person name="Ferreira-Neto J.R.C."/>
            <person name="da Silva M.D."/>
            <person name="Binneck E."/>
            <person name="de Melo N.F."/>
            <person name="da Silva R.H."/>
            <person name="de Melo A.L.T.M."/>
            <person name="Pandolfi V."/>
            <person name="Bustamante F.O."/>
            <person name="Brasileiro-Vidal A.C."/>
            <person name="Benko-Iseppon A.M."/>
        </authorList>
    </citation>
    <scope>NUCLEOTIDE SEQUENCE [LARGE SCALE GENOMIC DNA]</scope>
    <source>
        <tissue evidence="2">Leaves</tissue>
    </source>
</reference>
<proteinExistence type="predicted"/>
<feature type="region of interest" description="Disordered" evidence="1">
    <location>
        <begin position="1"/>
        <end position="70"/>
    </location>
</feature>
<keyword evidence="3" id="KW-1185">Reference proteome</keyword>
<evidence type="ECO:0000256" key="1">
    <source>
        <dbReference type="SAM" id="MobiDB-lite"/>
    </source>
</evidence>
<gene>
    <name evidence="2" type="ORF">PIB30_046236</name>
</gene>
<name>A0ABU6UF18_9FABA</name>
<dbReference type="EMBL" id="JASCZI010121116">
    <property type="protein sequence ID" value="MED6159870.1"/>
    <property type="molecule type" value="Genomic_DNA"/>
</dbReference>
<evidence type="ECO:0008006" key="4">
    <source>
        <dbReference type="Google" id="ProtNLM"/>
    </source>
</evidence>
<feature type="compositionally biased region" description="Acidic residues" evidence="1">
    <location>
        <begin position="52"/>
        <end position="70"/>
    </location>
</feature>
<sequence length="70" mass="7936">MEDIASDDEWYVENLESSSKNEEPELYDAELIIPTDDDTPKDQYDGARFAADDDAMGSDGDDQLDDYYDS</sequence>
<protein>
    <recommendedName>
        <fullName evidence="4">Transcription factor Iwr1 domain-containing protein</fullName>
    </recommendedName>
</protein>
<evidence type="ECO:0000313" key="3">
    <source>
        <dbReference type="Proteomes" id="UP001341840"/>
    </source>
</evidence>
<feature type="compositionally biased region" description="Acidic residues" evidence="1">
    <location>
        <begin position="1"/>
        <end position="11"/>
    </location>
</feature>
<accession>A0ABU6UF18</accession>
<comment type="caution">
    <text evidence="2">The sequence shown here is derived from an EMBL/GenBank/DDBJ whole genome shotgun (WGS) entry which is preliminary data.</text>
</comment>
<dbReference type="Proteomes" id="UP001341840">
    <property type="component" value="Unassembled WGS sequence"/>
</dbReference>
<evidence type="ECO:0000313" key="2">
    <source>
        <dbReference type="EMBL" id="MED6159870.1"/>
    </source>
</evidence>
<organism evidence="2 3">
    <name type="scientific">Stylosanthes scabra</name>
    <dbReference type="NCBI Taxonomy" id="79078"/>
    <lineage>
        <taxon>Eukaryota</taxon>
        <taxon>Viridiplantae</taxon>
        <taxon>Streptophyta</taxon>
        <taxon>Embryophyta</taxon>
        <taxon>Tracheophyta</taxon>
        <taxon>Spermatophyta</taxon>
        <taxon>Magnoliopsida</taxon>
        <taxon>eudicotyledons</taxon>
        <taxon>Gunneridae</taxon>
        <taxon>Pentapetalae</taxon>
        <taxon>rosids</taxon>
        <taxon>fabids</taxon>
        <taxon>Fabales</taxon>
        <taxon>Fabaceae</taxon>
        <taxon>Papilionoideae</taxon>
        <taxon>50 kb inversion clade</taxon>
        <taxon>dalbergioids sensu lato</taxon>
        <taxon>Dalbergieae</taxon>
        <taxon>Pterocarpus clade</taxon>
        <taxon>Stylosanthes</taxon>
    </lineage>
</organism>